<organism evidence="1 2">
    <name type="scientific">Avena sativa</name>
    <name type="common">Oat</name>
    <dbReference type="NCBI Taxonomy" id="4498"/>
    <lineage>
        <taxon>Eukaryota</taxon>
        <taxon>Viridiplantae</taxon>
        <taxon>Streptophyta</taxon>
        <taxon>Embryophyta</taxon>
        <taxon>Tracheophyta</taxon>
        <taxon>Spermatophyta</taxon>
        <taxon>Magnoliopsida</taxon>
        <taxon>Liliopsida</taxon>
        <taxon>Poales</taxon>
        <taxon>Poaceae</taxon>
        <taxon>BOP clade</taxon>
        <taxon>Pooideae</taxon>
        <taxon>Poodae</taxon>
        <taxon>Poeae</taxon>
        <taxon>Poeae Chloroplast Group 1 (Aveneae type)</taxon>
        <taxon>Aveninae</taxon>
        <taxon>Avena</taxon>
    </lineage>
</organism>
<reference evidence="1" key="2">
    <citation type="submission" date="2025-09" db="UniProtKB">
        <authorList>
            <consortium name="EnsemblPlants"/>
        </authorList>
    </citation>
    <scope>IDENTIFICATION</scope>
</reference>
<dbReference type="Proteomes" id="UP001732700">
    <property type="component" value="Chromosome 2A"/>
</dbReference>
<name>A0ACD5UBA0_AVESA</name>
<proteinExistence type="predicted"/>
<reference evidence="1" key="1">
    <citation type="submission" date="2021-05" db="EMBL/GenBank/DDBJ databases">
        <authorList>
            <person name="Scholz U."/>
            <person name="Mascher M."/>
            <person name="Fiebig A."/>
        </authorList>
    </citation>
    <scope>NUCLEOTIDE SEQUENCE [LARGE SCALE GENOMIC DNA]</scope>
</reference>
<keyword evidence="2" id="KW-1185">Reference proteome</keyword>
<sequence>MPYRTPTSAVRHTSKFGENFILSFHPSIASTARVARMVILKFLLFIHIIITSATTHNDGRQFVSREQGGNLKRSHVFMPKQTKKANSTDQFRRKLRLPHFAKPRHYEIHLYPNLISSTFSGVVEITVEILDHTHFLVFNVVDLTVNHASIHFKDQAPNKVVFFKDDQIMVIGFGKELQLGEGVLCMQFNGTLNDDMRGFYRSKYQYKGKIMDMAVTQFEAVNARRCFPCWDEPDFKAKFKIILVIPSELEALSNVPVSSEMVSGPIKTIQFEESPLMSTYLVAMVVGIFDFVEGVTSQGTKVRVYTEVGKSGQGKFALDVGVKLLDFYNDYFGTSYALPKLDMIGITDFSPIGMENYGLVTFHVPDLLLDESSSTPNKQQEIVVNVAHELAHQWFGDLVTMEWWNHLWLNEGFATWMSYYAIDYLFPQWNIWIGFVEGTISTLRSDSLAGSHPIEVEIHHISEIDGIFDDIIYNKGGTILRMLQSYLGTERFQKALAAYIKKYAYSNANTEDLWDVLEAETGEPLKDYMSAWTKQPGYPVINVKREGKGIHLEQDPFSLDGSSRSGLWDVPITLSCASSTKKFILKQKYYNLDSCGKQEKDGNFLIKLNINETGFYRVKYDKEIAAKLQNALETNMFSSVEKIGIVENALKISVARKDTLSSLLYMLYAYREEANYIVLKHLIDIISVVAKVSIDATPNLAGEIKQLLIKVLQSPTVKLGWDPINGEDDHDASLREMLLVSLVELGHNKSINEGVRRFYALIHDHNTSILSPHTRRAAYLSVMQIVSSTNRSGYDALREVYKNSTDMEEKLRVLGVLLSCRDKDVLLESLNLILTNEIPNQDAVHVLEFTSIDARETTWNWLKENWDRVLEVVPQSDLLWCIVNNIVPLFTSNDKAEEISKFFTNYKDPKFQTVLKRNLNDVLISMRWIDGIRSEPELAQTVHELLHKA</sequence>
<protein>
    <submittedName>
        <fullName evidence="1">Uncharacterized protein</fullName>
    </submittedName>
</protein>
<accession>A0ACD5UBA0</accession>
<evidence type="ECO:0000313" key="1">
    <source>
        <dbReference type="EnsemblPlants" id="AVESA.00010b.r2.2AG0220460.1.CDS"/>
    </source>
</evidence>
<dbReference type="EnsemblPlants" id="AVESA.00010b.r2.2AG0220460.1">
    <property type="protein sequence ID" value="AVESA.00010b.r2.2AG0220460.1.CDS"/>
    <property type="gene ID" value="AVESA.00010b.r2.2AG0220460"/>
</dbReference>
<evidence type="ECO:0000313" key="2">
    <source>
        <dbReference type="Proteomes" id="UP001732700"/>
    </source>
</evidence>